<dbReference type="EMBL" id="CAMKVN010000085">
    <property type="protein sequence ID" value="CAI2163333.1"/>
    <property type="molecule type" value="Genomic_DNA"/>
</dbReference>
<dbReference type="AlphaFoldDB" id="A0A9W4SC90"/>
<accession>A0A9W4SC90</accession>
<organism evidence="2 3">
    <name type="scientific">Funneliformis geosporum</name>
    <dbReference type="NCBI Taxonomy" id="1117311"/>
    <lineage>
        <taxon>Eukaryota</taxon>
        <taxon>Fungi</taxon>
        <taxon>Fungi incertae sedis</taxon>
        <taxon>Mucoromycota</taxon>
        <taxon>Glomeromycotina</taxon>
        <taxon>Glomeromycetes</taxon>
        <taxon>Glomerales</taxon>
        <taxon>Glomeraceae</taxon>
        <taxon>Funneliformis</taxon>
    </lineage>
</organism>
<evidence type="ECO:0000313" key="3">
    <source>
        <dbReference type="Proteomes" id="UP001153678"/>
    </source>
</evidence>
<name>A0A9W4SC90_9GLOM</name>
<keyword evidence="3" id="KW-1185">Reference proteome</keyword>
<keyword evidence="1" id="KW-0472">Membrane</keyword>
<keyword evidence="1" id="KW-1133">Transmembrane helix</keyword>
<feature type="transmembrane region" description="Helical" evidence="1">
    <location>
        <begin position="6"/>
        <end position="23"/>
    </location>
</feature>
<evidence type="ECO:0000313" key="2">
    <source>
        <dbReference type="EMBL" id="CAI2163333.1"/>
    </source>
</evidence>
<sequence>MKFGIYPIYMALILQFSFISTLLNNETILIRILLCFSLIFSCLLLVNTSYCHYHQDEIQILHLALNPNLGKEYEYSDDLMFEHNETLTFSSRLISSIVISCFSKPRKDKKVSEAENNETILVE</sequence>
<comment type="caution">
    <text evidence="2">The sequence shown here is derived from an EMBL/GenBank/DDBJ whole genome shotgun (WGS) entry which is preliminary data.</text>
</comment>
<keyword evidence="1" id="KW-0812">Transmembrane</keyword>
<reference evidence="2" key="1">
    <citation type="submission" date="2022-08" db="EMBL/GenBank/DDBJ databases">
        <authorList>
            <person name="Kallberg Y."/>
            <person name="Tangrot J."/>
            <person name="Rosling A."/>
        </authorList>
    </citation>
    <scope>NUCLEOTIDE SEQUENCE</scope>
    <source>
        <strain evidence="2">Wild A</strain>
    </source>
</reference>
<evidence type="ECO:0000256" key="1">
    <source>
        <dbReference type="SAM" id="Phobius"/>
    </source>
</evidence>
<proteinExistence type="predicted"/>
<dbReference type="Proteomes" id="UP001153678">
    <property type="component" value="Unassembled WGS sequence"/>
</dbReference>
<feature type="transmembrane region" description="Helical" evidence="1">
    <location>
        <begin position="28"/>
        <end position="46"/>
    </location>
</feature>
<gene>
    <name evidence="2" type="ORF">FWILDA_LOCUS1016</name>
</gene>
<protein>
    <submittedName>
        <fullName evidence="2">6787_t:CDS:1</fullName>
    </submittedName>
</protein>